<reference evidence="2 3" key="1">
    <citation type="submission" date="2015-11" db="EMBL/GenBank/DDBJ databases">
        <title>Expanding the genomic diversity of Burkholderia species for the development of highly accurate diagnostics.</title>
        <authorList>
            <person name="Sahl J."/>
            <person name="Keim P."/>
            <person name="Wagner D."/>
        </authorList>
    </citation>
    <scope>NUCLEOTIDE SEQUENCE [LARGE SCALE GENOMIC DNA]</scope>
    <source>
        <strain evidence="2 3">MSMB1808WGS</strain>
    </source>
</reference>
<dbReference type="AlphaFoldDB" id="A0AAW3MYF1"/>
<protein>
    <submittedName>
        <fullName evidence="2">Uncharacterized protein</fullName>
    </submittedName>
</protein>
<dbReference type="RefSeq" id="WP_059925587.1">
    <property type="nucleotide sequence ID" value="NZ_LPBG01000047.1"/>
</dbReference>
<name>A0AAW3MYF1_9BURK</name>
<feature type="compositionally biased region" description="Basic and acidic residues" evidence="1">
    <location>
        <begin position="26"/>
        <end position="35"/>
    </location>
</feature>
<feature type="region of interest" description="Disordered" evidence="1">
    <location>
        <begin position="26"/>
        <end position="63"/>
    </location>
</feature>
<dbReference type="EMBL" id="LPBJ01000047">
    <property type="protein sequence ID" value="KVP98348.1"/>
    <property type="molecule type" value="Genomic_DNA"/>
</dbReference>
<organism evidence="2 3">
    <name type="scientific">Burkholderia ubonensis</name>
    <dbReference type="NCBI Taxonomy" id="101571"/>
    <lineage>
        <taxon>Bacteria</taxon>
        <taxon>Pseudomonadati</taxon>
        <taxon>Pseudomonadota</taxon>
        <taxon>Betaproteobacteria</taxon>
        <taxon>Burkholderiales</taxon>
        <taxon>Burkholderiaceae</taxon>
        <taxon>Burkholderia</taxon>
        <taxon>Burkholderia cepacia complex</taxon>
    </lineage>
</organism>
<evidence type="ECO:0000313" key="2">
    <source>
        <dbReference type="EMBL" id="KVP98348.1"/>
    </source>
</evidence>
<evidence type="ECO:0000313" key="3">
    <source>
        <dbReference type="Proteomes" id="UP000056453"/>
    </source>
</evidence>
<gene>
    <name evidence="2" type="ORF">WJ96_07460</name>
</gene>
<accession>A0AAW3MYF1</accession>
<sequence>MKSALPSTPNDILDQFKAARLHALADRETEAQEQRKRLRESTVQLREPSHHPALSPASTSQPTFKIGEAKGFPFVAERGETTPGNGHLSGKGGEEFFTLLKDAASKPDAASRDNAVGRAAKVAAHDWAAKHGITGRHAKDGLLSTALHEARAQATFVSREIGEKLGVGPVQSTIIGYSLERALEKEGFKVLANHAIDKSVDFFRATASSVASASGMRHSAESTLSKSLNWLSSHGVTREGLKDALGKHAGKLSIVAEISQHPEVVQKVAYALSKSDKVMDGVMMLAKDDEFRKAVGTLTLSAGETIAGVNKGAGSVAILAGSALRGDSTEDTARHAFRAALTVLGGAAGGLAGGGVASLATGTVGAMAGSWVADKLLDIYDKHLGKGPHVQEHTVSQQDRHDSTKVIADRVAHKMADEAKHLQESGKMPAIPAALAERGREMEREYGMGKTAPGKP</sequence>
<evidence type="ECO:0000256" key="1">
    <source>
        <dbReference type="SAM" id="MobiDB-lite"/>
    </source>
</evidence>
<proteinExistence type="predicted"/>
<keyword evidence="3" id="KW-1185">Reference proteome</keyword>
<comment type="caution">
    <text evidence="2">The sequence shown here is derived from an EMBL/GenBank/DDBJ whole genome shotgun (WGS) entry which is preliminary data.</text>
</comment>
<dbReference type="Proteomes" id="UP000056453">
    <property type="component" value="Unassembled WGS sequence"/>
</dbReference>